<dbReference type="RefSeq" id="WP_165370584.1">
    <property type="nucleotide sequence ID" value="NZ_SEWE01000067.1"/>
</dbReference>
<evidence type="ECO:0000313" key="2">
    <source>
        <dbReference type="EMBL" id="RYU75616.1"/>
    </source>
</evidence>
<comment type="caution">
    <text evidence="2">The sequence shown here is derived from an EMBL/GenBank/DDBJ whole genome shotgun (WGS) entry which is preliminary data.</text>
</comment>
<evidence type="ECO:0000313" key="3">
    <source>
        <dbReference type="Proteomes" id="UP000294155"/>
    </source>
</evidence>
<organism evidence="2 3">
    <name type="scientific">Hymenobacter persicinus</name>
    <dbReference type="NCBI Taxonomy" id="2025506"/>
    <lineage>
        <taxon>Bacteria</taxon>
        <taxon>Pseudomonadati</taxon>
        <taxon>Bacteroidota</taxon>
        <taxon>Cytophagia</taxon>
        <taxon>Cytophagales</taxon>
        <taxon>Hymenobacteraceae</taxon>
        <taxon>Hymenobacter</taxon>
    </lineage>
</organism>
<accession>A0A4Q5L6L1</accession>
<protein>
    <submittedName>
        <fullName evidence="2">Uncharacterized protein</fullName>
    </submittedName>
</protein>
<evidence type="ECO:0000256" key="1">
    <source>
        <dbReference type="SAM" id="MobiDB-lite"/>
    </source>
</evidence>
<feature type="compositionally biased region" description="Pro residues" evidence="1">
    <location>
        <begin position="87"/>
        <end position="100"/>
    </location>
</feature>
<dbReference type="Proteomes" id="UP000294155">
    <property type="component" value="Unassembled WGS sequence"/>
</dbReference>
<dbReference type="EMBL" id="SEWE01000067">
    <property type="protein sequence ID" value="RYU75616.1"/>
    <property type="molecule type" value="Genomic_DNA"/>
</dbReference>
<proteinExistence type="predicted"/>
<gene>
    <name evidence="2" type="ORF">EWM57_19740</name>
</gene>
<feature type="compositionally biased region" description="Low complexity" evidence="1">
    <location>
        <begin position="102"/>
        <end position="111"/>
    </location>
</feature>
<name>A0A4Q5L6L1_9BACT</name>
<reference evidence="2 3" key="1">
    <citation type="submission" date="2019-02" db="EMBL/GenBank/DDBJ databases">
        <title>Bacterial novel species isolated from soil.</title>
        <authorList>
            <person name="Jung H.-Y."/>
        </authorList>
    </citation>
    <scope>NUCLEOTIDE SEQUENCE [LARGE SCALE GENOMIC DNA]</scope>
    <source>
        <strain evidence="2 3">1-3-3-3</strain>
    </source>
</reference>
<feature type="compositionally biased region" description="Low complexity" evidence="1">
    <location>
        <begin position="65"/>
        <end position="86"/>
    </location>
</feature>
<feature type="region of interest" description="Disordered" evidence="1">
    <location>
        <begin position="30"/>
        <end position="116"/>
    </location>
</feature>
<keyword evidence="3" id="KW-1185">Reference proteome</keyword>
<sequence length="145" mass="15945">MEKVQMLLLILFGVVVFVWRLVQKARETMAQESRTRPGNQGPPAPGTSFQELLKQMQAQNAARSADPTATVPAPAARKPRQAKPLAAPTPPVERPAPRRPATPRAPLQTTPEAPNAVQRRVADMLRNPADVRAAFVLSEILQRKF</sequence>
<dbReference type="AlphaFoldDB" id="A0A4Q5L6L1"/>